<accession>A0A239YQJ0</accession>
<proteinExistence type="predicted"/>
<evidence type="ECO:0000256" key="1">
    <source>
        <dbReference type="ARBA" id="ARBA00000085"/>
    </source>
</evidence>
<dbReference type="CDD" id="cd00082">
    <property type="entry name" value="HisKA"/>
    <property type="match status" value="1"/>
</dbReference>
<keyword evidence="4" id="KW-0597">Phosphoprotein</keyword>
<dbReference type="PANTHER" id="PTHR43065">
    <property type="entry name" value="SENSOR HISTIDINE KINASE"/>
    <property type="match status" value="1"/>
</dbReference>
<dbReference type="InterPro" id="IPR004358">
    <property type="entry name" value="Sig_transdc_His_kin-like_C"/>
</dbReference>
<dbReference type="PRINTS" id="PR00344">
    <property type="entry name" value="BCTRLSENSOR"/>
</dbReference>
<dbReference type="EC" id="2.7.13.3" evidence="3"/>
<dbReference type="InterPro" id="IPR003594">
    <property type="entry name" value="HATPase_dom"/>
</dbReference>
<evidence type="ECO:0000256" key="6">
    <source>
        <dbReference type="ARBA" id="ARBA00023012"/>
    </source>
</evidence>
<dbReference type="RefSeq" id="WP_051904751.1">
    <property type="nucleotide sequence ID" value="NZ_CP009211.1"/>
</dbReference>
<dbReference type="InterPro" id="IPR003661">
    <property type="entry name" value="HisK_dim/P_dom"/>
</dbReference>
<organism evidence="10 11">
    <name type="scientific">Corynebacterium imitans</name>
    <dbReference type="NCBI Taxonomy" id="156978"/>
    <lineage>
        <taxon>Bacteria</taxon>
        <taxon>Bacillati</taxon>
        <taxon>Actinomycetota</taxon>
        <taxon>Actinomycetes</taxon>
        <taxon>Mycobacteriales</taxon>
        <taxon>Corynebacteriaceae</taxon>
        <taxon>Corynebacterium</taxon>
    </lineage>
</organism>
<feature type="coiled-coil region" evidence="7">
    <location>
        <begin position="287"/>
        <end position="325"/>
    </location>
</feature>
<evidence type="ECO:0000256" key="3">
    <source>
        <dbReference type="ARBA" id="ARBA00012438"/>
    </source>
</evidence>
<dbReference type="EMBL" id="LT906467">
    <property type="protein sequence ID" value="SNV61225.1"/>
    <property type="molecule type" value="Genomic_DNA"/>
</dbReference>
<dbReference type="SUPFAM" id="SSF47384">
    <property type="entry name" value="Homodimeric domain of signal transducing histidine kinase"/>
    <property type="match status" value="1"/>
</dbReference>
<dbReference type="OrthoDB" id="1931120at2"/>
<dbReference type="GO" id="GO:0000155">
    <property type="term" value="F:phosphorelay sensor kinase activity"/>
    <property type="evidence" value="ECO:0007669"/>
    <property type="project" value="InterPro"/>
</dbReference>
<dbReference type="SMART" id="SM00387">
    <property type="entry name" value="HATPase_c"/>
    <property type="match status" value="1"/>
</dbReference>
<dbReference type="InterPro" id="IPR005467">
    <property type="entry name" value="His_kinase_dom"/>
</dbReference>
<dbReference type="PROSITE" id="PS50109">
    <property type="entry name" value="HIS_KIN"/>
    <property type="match status" value="1"/>
</dbReference>
<dbReference type="CDD" id="cd00038">
    <property type="entry name" value="CAP_ED"/>
    <property type="match status" value="1"/>
</dbReference>
<evidence type="ECO:0000256" key="5">
    <source>
        <dbReference type="ARBA" id="ARBA00022777"/>
    </source>
</evidence>
<dbReference type="InterPro" id="IPR036097">
    <property type="entry name" value="HisK_dim/P_sf"/>
</dbReference>
<feature type="domain" description="Histidine kinase" evidence="9">
    <location>
        <begin position="458"/>
        <end position="627"/>
    </location>
</feature>
<evidence type="ECO:0000259" key="8">
    <source>
        <dbReference type="PROSITE" id="PS50042"/>
    </source>
</evidence>
<keyword evidence="7" id="KW-0175">Coiled coil</keyword>
<comment type="subcellular location">
    <subcellularLocation>
        <location evidence="2">Cell membrane</location>
    </subcellularLocation>
</comment>
<dbReference type="Gene3D" id="3.30.565.10">
    <property type="entry name" value="Histidine kinase-like ATPase, C-terminal domain"/>
    <property type="match status" value="1"/>
</dbReference>
<dbReference type="Pfam" id="PF02518">
    <property type="entry name" value="HATPase_c"/>
    <property type="match status" value="1"/>
</dbReference>
<feature type="domain" description="Cyclic nucleotide-binding" evidence="8">
    <location>
        <begin position="181"/>
        <end position="279"/>
    </location>
</feature>
<keyword evidence="5 10" id="KW-0418">Kinase</keyword>
<dbReference type="Proteomes" id="UP000215374">
    <property type="component" value="Chromosome 1"/>
</dbReference>
<sequence>MLPRSTLAIVGKSQATRAVQQVVNEAIGGTHDILAADNVEHLRSLLDGDPLALVTVTVHEDGLAADHPLLELISEPGFEYTRVMVLTTAPEIAGLDALTDMGRLDMLVFTPAIKPEALLHNIQQQLNRYWYMRAKRDPSIAGTFDLPEVTELDVGLTDQEIITRIIEAADKHLGYQPRLTFPPGVYLTKEGHYVEEVIFALSGQVLLQRFTDAGDIVMHHASTGHVIGLLALASNRVGFFTARTTTEVVAVQLPTEQVDYLIRQEPELSRLFNILFVRSYDRRLRRAEDIQIEQHELTAQLEEERARLTTALHNLEAARRELMSQARFASLGELAAGVAHELNNPMAAIERTADHLAEDVEGLITSSPNRRWREATSHALEAARSSHAVSTKEARALRRELTEVTGDRALAQRWVLAGLHDVDFAKQVRANRRLDYETVEHAASIGTALRNLSTASTRITQLVASLRAYARPDGDPVTDVDVHQSIEDTLQLIAHKLRGVEVKRDFAELPHVTCTPGQIAQVWTNLITNAAEAIEESGKGSTITIRTSASKPGWVRVEVIDDGPGIPPERIDKLFEPRFTTKNGEVRFGMGIGLSICRGIVSAHHGTIELTSSTNGTCATVGLPIDGPHAHDEGDTP</sequence>
<dbReference type="GO" id="GO:0005886">
    <property type="term" value="C:plasma membrane"/>
    <property type="evidence" value="ECO:0007669"/>
    <property type="project" value="UniProtKB-SubCell"/>
</dbReference>
<dbReference type="SUPFAM" id="SSF55874">
    <property type="entry name" value="ATPase domain of HSP90 chaperone/DNA topoisomerase II/histidine kinase"/>
    <property type="match status" value="1"/>
</dbReference>
<dbReference type="InterPro" id="IPR000595">
    <property type="entry name" value="cNMP-bd_dom"/>
</dbReference>
<comment type="catalytic activity">
    <reaction evidence="1">
        <text>ATP + protein L-histidine = ADP + protein N-phospho-L-histidine.</text>
        <dbReference type="EC" id="2.7.13.3"/>
    </reaction>
</comment>
<dbReference type="InterPro" id="IPR036890">
    <property type="entry name" value="HATPase_C_sf"/>
</dbReference>
<dbReference type="AlphaFoldDB" id="A0A239YQJ0"/>
<evidence type="ECO:0000256" key="2">
    <source>
        <dbReference type="ARBA" id="ARBA00004236"/>
    </source>
</evidence>
<protein>
    <recommendedName>
        <fullName evidence="3">histidine kinase</fullName>
        <ecNumber evidence="3">2.7.13.3</ecNumber>
    </recommendedName>
</protein>
<dbReference type="Pfam" id="PF00027">
    <property type="entry name" value="cNMP_binding"/>
    <property type="match status" value="1"/>
</dbReference>
<keyword evidence="10" id="KW-0808">Transferase</keyword>
<evidence type="ECO:0000256" key="4">
    <source>
        <dbReference type="ARBA" id="ARBA00022553"/>
    </source>
</evidence>
<gene>
    <name evidence="10" type="primary">phoS</name>
    <name evidence="10" type="ORF">SAMEA4535761_00674</name>
</gene>
<evidence type="ECO:0000313" key="10">
    <source>
        <dbReference type="EMBL" id="SNV61225.1"/>
    </source>
</evidence>
<dbReference type="Gene3D" id="1.10.287.130">
    <property type="match status" value="1"/>
</dbReference>
<dbReference type="InterPro" id="IPR014710">
    <property type="entry name" value="RmlC-like_jellyroll"/>
</dbReference>
<reference evidence="10 11" key="1">
    <citation type="submission" date="2017-06" db="EMBL/GenBank/DDBJ databases">
        <authorList>
            <consortium name="Pathogen Informatics"/>
        </authorList>
    </citation>
    <scope>NUCLEOTIDE SEQUENCE [LARGE SCALE GENOMIC DNA]</scope>
    <source>
        <strain evidence="10 11">NCTC13015</strain>
    </source>
</reference>
<dbReference type="PROSITE" id="PS50042">
    <property type="entry name" value="CNMP_BINDING_3"/>
    <property type="match status" value="1"/>
</dbReference>
<dbReference type="SUPFAM" id="SSF51206">
    <property type="entry name" value="cAMP-binding domain-like"/>
    <property type="match status" value="1"/>
</dbReference>
<keyword evidence="6" id="KW-0902">Two-component regulatory system</keyword>
<dbReference type="PANTHER" id="PTHR43065:SF48">
    <property type="entry name" value="HISTIDINE KINASE"/>
    <property type="match status" value="1"/>
</dbReference>
<dbReference type="Gene3D" id="2.60.120.10">
    <property type="entry name" value="Jelly Rolls"/>
    <property type="match status" value="1"/>
</dbReference>
<evidence type="ECO:0000313" key="11">
    <source>
        <dbReference type="Proteomes" id="UP000215374"/>
    </source>
</evidence>
<evidence type="ECO:0000256" key="7">
    <source>
        <dbReference type="SAM" id="Coils"/>
    </source>
</evidence>
<dbReference type="InterPro" id="IPR018490">
    <property type="entry name" value="cNMP-bd_dom_sf"/>
</dbReference>
<name>A0A239YQJ0_9CORY</name>
<evidence type="ECO:0000259" key="9">
    <source>
        <dbReference type="PROSITE" id="PS50109"/>
    </source>
</evidence>